<reference evidence="1 2" key="1">
    <citation type="submission" date="2020-02" db="EMBL/GenBank/DDBJ databases">
        <title>Pseudomonas Putida W5 Complete Genome Assembly.</title>
        <authorList>
            <person name="Yuan Z.-C."/>
            <person name="Shaw G.A."/>
            <person name="Cusano A.D."/>
            <person name="Caddey B.J."/>
            <person name="Weselowski B.J."/>
        </authorList>
    </citation>
    <scope>NUCLEOTIDE SEQUENCE [LARGE SCALE GENOMIC DNA]</scope>
    <source>
        <strain evidence="1 2">W5</strain>
    </source>
</reference>
<proteinExistence type="predicted"/>
<dbReference type="EMBL" id="CP026115">
    <property type="protein sequence ID" value="QHW08394.1"/>
    <property type="molecule type" value="Genomic_DNA"/>
</dbReference>
<gene>
    <name evidence="1" type="ORF">C2H86_28535</name>
</gene>
<dbReference type="RefSeq" id="WP_159409790.1">
    <property type="nucleotide sequence ID" value="NZ_CP026115.2"/>
</dbReference>
<dbReference type="Proteomes" id="UP000464480">
    <property type="component" value="Chromosome"/>
</dbReference>
<dbReference type="AlphaFoldDB" id="A0A6I7EPI4"/>
<organism evidence="1 2">
    <name type="scientific">Pseudomonas putida</name>
    <name type="common">Arthrobacter siderocapsulatus</name>
    <dbReference type="NCBI Taxonomy" id="303"/>
    <lineage>
        <taxon>Bacteria</taxon>
        <taxon>Pseudomonadati</taxon>
        <taxon>Pseudomonadota</taxon>
        <taxon>Gammaproteobacteria</taxon>
        <taxon>Pseudomonadales</taxon>
        <taxon>Pseudomonadaceae</taxon>
        <taxon>Pseudomonas</taxon>
    </lineage>
</organism>
<name>A0A6I7EPI4_PSEPU</name>
<accession>A0A6I7EPI4</accession>
<protein>
    <submittedName>
        <fullName evidence="1">Uncharacterized protein</fullName>
    </submittedName>
</protein>
<evidence type="ECO:0000313" key="1">
    <source>
        <dbReference type="EMBL" id="QHW08394.1"/>
    </source>
</evidence>
<evidence type="ECO:0000313" key="2">
    <source>
        <dbReference type="Proteomes" id="UP000464480"/>
    </source>
</evidence>
<sequence length="46" mass="5361">MNADELEREVKATGFIDLAEFGIDISLAELVLFHTDHYLTRLRQLR</sequence>